<feature type="region of interest" description="Disordered" evidence="2">
    <location>
        <begin position="1"/>
        <end position="28"/>
    </location>
</feature>
<comment type="caution">
    <text evidence="3">The sequence shown here is derived from an EMBL/GenBank/DDBJ whole genome shotgun (WGS) entry which is preliminary data.</text>
</comment>
<accession>A0A8H5XY16</accession>
<feature type="compositionally biased region" description="Polar residues" evidence="2">
    <location>
        <begin position="1"/>
        <end position="23"/>
    </location>
</feature>
<keyword evidence="4" id="KW-1185">Reference proteome</keyword>
<dbReference type="EMBL" id="JAAOAN010000641">
    <property type="protein sequence ID" value="KAF5702108.1"/>
    <property type="molecule type" value="Genomic_DNA"/>
</dbReference>
<reference evidence="3 4" key="1">
    <citation type="submission" date="2020-05" db="EMBL/GenBank/DDBJ databases">
        <title>Identification and distribution of gene clusters putatively required for synthesis of sphingolipid metabolism inhibitors in phylogenetically diverse species of the filamentous fungus Fusarium.</title>
        <authorList>
            <person name="Kim H.-S."/>
            <person name="Busman M."/>
            <person name="Brown D.W."/>
            <person name="Divon H."/>
            <person name="Uhlig S."/>
            <person name="Proctor R.H."/>
        </authorList>
    </citation>
    <scope>NUCLEOTIDE SEQUENCE [LARGE SCALE GENOMIC DNA]</scope>
    <source>
        <strain evidence="3 4">NRRL 66235</strain>
    </source>
</reference>
<proteinExistence type="predicted"/>
<gene>
    <name evidence="3" type="ORF">FMUND_13603</name>
</gene>
<dbReference type="AlphaFoldDB" id="A0A8H5XY16"/>
<name>A0A8H5XY16_9HYPO</name>
<evidence type="ECO:0000313" key="4">
    <source>
        <dbReference type="Proteomes" id="UP000544331"/>
    </source>
</evidence>
<protein>
    <submittedName>
        <fullName evidence="3">Uncharacterized protein</fullName>
    </submittedName>
</protein>
<evidence type="ECO:0000313" key="3">
    <source>
        <dbReference type="EMBL" id="KAF5702108.1"/>
    </source>
</evidence>
<organism evidence="3 4">
    <name type="scientific">Fusarium mundagurra</name>
    <dbReference type="NCBI Taxonomy" id="1567541"/>
    <lineage>
        <taxon>Eukaryota</taxon>
        <taxon>Fungi</taxon>
        <taxon>Dikarya</taxon>
        <taxon>Ascomycota</taxon>
        <taxon>Pezizomycotina</taxon>
        <taxon>Sordariomycetes</taxon>
        <taxon>Hypocreomycetidae</taxon>
        <taxon>Hypocreales</taxon>
        <taxon>Nectriaceae</taxon>
        <taxon>Fusarium</taxon>
        <taxon>Fusarium fujikuroi species complex</taxon>
    </lineage>
</organism>
<feature type="coiled-coil region" evidence="1">
    <location>
        <begin position="52"/>
        <end position="100"/>
    </location>
</feature>
<evidence type="ECO:0000256" key="2">
    <source>
        <dbReference type="SAM" id="MobiDB-lite"/>
    </source>
</evidence>
<keyword evidence="1" id="KW-0175">Coiled coil</keyword>
<sequence length="116" mass="13758">MSMQQGPGTPNARQLSWSNNQKASDAIGESMMKAEAKVKTVLSELYQARTAALQAEKEREHFETSFNNLQKEYKALKEESEQKDKRIEELKQAGKHYEDRVFLDDRRSWREWYMRR</sequence>
<dbReference type="OrthoDB" id="5094079at2759"/>
<evidence type="ECO:0000256" key="1">
    <source>
        <dbReference type="SAM" id="Coils"/>
    </source>
</evidence>
<dbReference type="Proteomes" id="UP000544331">
    <property type="component" value="Unassembled WGS sequence"/>
</dbReference>